<feature type="transmembrane region" description="Helical" evidence="2">
    <location>
        <begin position="78"/>
        <end position="95"/>
    </location>
</feature>
<name>A0A8S9ZGI0_9BILA</name>
<protein>
    <submittedName>
        <fullName evidence="3">Uncharacterized protein</fullName>
    </submittedName>
</protein>
<reference evidence="3" key="1">
    <citation type="journal article" date="2020" name="Ecol. Evol.">
        <title>Genome structure and content of the rice root-knot nematode (Meloidogyne graminicola).</title>
        <authorList>
            <person name="Phan N.T."/>
            <person name="Danchin E.G.J."/>
            <person name="Klopp C."/>
            <person name="Perfus-Barbeoch L."/>
            <person name="Kozlowski D.K."/>
            <person name="Koutsovoulos G.D."/>
            <person name="Lopez-Roques C."/>
            <person name="Bouchez O."/>
            <person name="Zahm M."/>
            <person name="Besnard G."/>
            <person name="Bellafiore S."/>
        </authorList>
    </citation>
    <scope>NUCLEOTIDE SEQUENCE</scope>
    <source>
        <strain evidence="3">VN-18</strain>
    </source>
</reference>
<proteinExistence type="predicted"/>
<evidence type="ECO:0000313" key="3">
    <source>
        <dbReference type="EMBL" id="KAF7632423.1"/>
    </source>
</evidence>
<dbReference type="EMBL" id="JABEBT010000103">
    <property type="protein sequence ID" value="KAF7632423.1"/>
    <property type="molecule type" value="Genomic_DNA"/>
</dbReference>
<gene>
    <name evidence="3" type="ORF">Mgra_00008203</name>
</gene>
<comment type="caution">
    <text evidence="3">The sequence shown here is derived from an EMBL/GenBank/DDBJ whole genome shotgun (WGS) entry which is preliminary data.</text>
</comment>
<sequence>MFVVANMETIIVVQEKQVVVLAVHAVDDGPKAVHDDSPQKTRRRKLAAADSPLDNSPQGQFAAGQFAALIYNFKQRKIILLLLFSVSNSFYFFAFM</sequence>
<evidence type="ECO:0000313" key="4">
    <source>
        <dbReference type="Proteomes" id="UP000605970"/>
    </source>
</evidence>
<keyword evidence="2" id="KW-0812">Transmembrane</keyword>
<evidence type="ECO:0000256" key="2">
    <source>
        <dbReference type="SAM" id="Phobius"/>
    </source>
</evidence>
<keyword evidence="4" id="KW-1185">Reference proteome</keyword>
<keyword evidence="2" id="KW-0472">Membrane</keyword>
<accession>A0A8S9ZGI0</accession>
<keyword evidence="2" id="KW-1133">Transmembrane helix</keyword>
<feature type="compositionally biased region" description="Basic and acidic residues" evidence="1">
    <location>
        <begin position="29"/>
        <end position="39"/>
    </location>
</feature>
<evidence type="ECO:0000256" key="1">
    <source>
        <dbReference type="SAM" id="MobiDB-lite"/>
    </source>
</evidence>
<feature type="region of interest" description="Disordered" evidence="1">
    <location>
        <begin position="29"/>
        <end position="58"/>
    </location>
</feature>
<dbReference type="AlphaFoldDB" id="A0A8S9ZGI0"/>
<dbReference type="Proteomes" id="UP000605970">
    <property type="component" value="Unassembled WGS sequence"/>
</dbReference>
<organism evidence="3 4">
    <name type="scientific">Meloidogyne graminicola</name>
    <dbReference type="NCBI Taxonomy" id="189291"/>
    <lineage>
        <taxon>Eukaryota</taxon>
        <taxon>Metazoa</taxon>
        <taxon>Ecdysozoa</taxon>
        <taxon>Nematoda</taxon>
        <taxon>Chromadorea</taxon>
        <taxon>Rhabditida</taxon>
        <taxon>Tylenchina</taxon>
        <taxon>Tylenchomorpha</taxon>
        <taxon>Tylenchoidea</taxon>
        <taxon>Meloidogynidae</taxon>
        <taxon>Meloidogyninae</taxon>
        <taxon>Meloidogyne</taxon>
    </lineage>
</organism>